<dbReference type="GeneID" id="80102853"/>
<dbReference type="Proteomes" id="UP000652691">
    <property type="component" value="Unassembled WGS sequence"/>
</dbReference>
<dbReference type="Pfam" id="PF00126">
    <property type="entry name" value="HTH_1"/>
    <property type="match status" value="1"/>
</dbReference>
<evidence type="ECO:0000259" key="5">
    <source>
        <dbReference type="PROSITE" id="PS50931"/>
    </source>
</evidence>
<reference evidence="7 9" key="2">
    <citation type="journal article" date="2014" name="Int. J. Syst. Evol. Microbiol.">
        <title>Complete genome sequence of Corynebacterium casei LMG S-19264T (=DSM 44701T), isolated from a smear-ripened cheese.</title>
        <authorList>
            <consortium name="US DOE Joint Genome Institute (JGI-PGF)"/>
            <person name="Walter F."/>
            <person name="Albersmeier A."/>
            <person name="Kalinowski J."/>
            <person name="Ruckert C."/>
        </authorList>
    </citation>
    <scope>NUCLEOTIDE SEQUENCE [LARGE SCALE GENOMIC DNA]</scope>
    <source>
        <strain evidence="7 9">CCM 8635</strain>
    </source>
</reference>
<dbReference type="InterPro" id="IPR005119">
    <property type="entry name" value="LysR_subst-bd"/>
</dbReference>
<dbReference type="GO" id="GO:0003677">
    <property type="term" value="F:DNA binding"/>
    <property type="evidence" value="ECO:0007669"/>
    <property type="project" value="UniProtKB-KW"/>
</dbReference>
<reference evidence="6 8" key="1">
    <citation type="submission" date="2013-02" db="EMBL/GenBank/DDBJ databases">
        <title>The Genome Sequence of Acinetobacter sp. NIPH 3623.</title>
        <authorList>
            <consortium name="The Broad Institute Genome Sequencing Platform"/>
            <consortium name="The Broad Institute Genome Sequencing Center for Infectious Disease"/>
            <person name="Cerqueira G."/>
            <person name="Feldgarden M."/>
            <person name="Courvalin P."/>
            <person name="Perichon B."/>
            <person name="Grillot-Courvalin C."/>
            <person name="Clermont D."/>
            <person name="Rocha E."/>
            <person name="Yoon E.-J."/>
            <person name="Nemec A."/>
            <person name="Walker B."/>
            <person name="Young S.K."/>
            <person name="Zeng Q."/>
            <person name="Gargeya S."/>
            <person name="Fitzgerald M."/>
            <person name="Haas B."/>
            <person name="Abouelleil A."/>
            <person name="Alvarado L."/>
            <person name="Arachchi H.M."/>
            <person name="Berlin A.M."/>
            <person name="Chapman S.B."/>
            <person name="Dewar J."/>
            <person name="Goldberg J."/>
            <person name="Griggs A."/>
            <person name="Gujja S."/>
            <person name="Hansen M."/>
            <person name="Howarth C."/>
            <person name="Imamovic A."/>
            <person name="Larimer J."/>
            <person name="McCowan C."/>
            <person name="Murphy C."/>
            <person name="Neiman D."/>
            <person name="Pearson M."/>
            <person name="Priest M."/>
            <person name="Roberts A."/>
            <person name="Saif S."/>
            <person name="Shea T."/>
            <person name="Sisk P."/>
            <person name="Sykes S."/>
            <person name="Wortman J."/>
            <person name="Nusbaum C."/>
            <person name="Birren B."/>
        </authorList>
    </citation>
    <scope>NUCLEOTIDE SEQUENCE [LARGE SCALE GENOMIC DNA]</scope>
    <source>
        <strain evidence="6 8">NIPH 3623</strain>
    </source>
</reference>
<dbReference type="AlphaFoldDB" id="N9REW4"/>
<evidence type="ECO:0000313" key="8">
    <source>
        <dbReference type="Proteomes" id="UP000013200"/>
    </source>
</evidence>
<feature type="domain" description="HTH lysR-type" evidence="5">
    <location>
        <begin position="6"/>
        <end position="63"/>
    </location>
</feature>
<evidence type="ECO:0000313" key="6">
    <source>
        <dbReference type="EMBL" id="ENX37697.1"/>
    </source>
</evidence>
<dbReference type="InterPro" id="IPR000847">
    <property type="entry name" value="LysR_HTH_N"/>
</dbReference>
<evidence type="ECO:0000256" key="2">
    <source>
        <dbReference type="ARBA" id="ARBA00023015"/>
    </source>
</evidence>
<dbReference type="SUPFAM" id="SSF46785">
    <property type="entry name" value="Winged helix' DNA-binding domain"/>
    <property type="match status" value="1"/>
</dbReference>
<evidence type="ECO:0000313" key="9">
    <source>
        <dbReference type="Proteomes" id="UP000652691"/>
    </source>
</evidence>
<keyword evidence="2" id="KW-0805">Transcription regulation</keyword>
<dbReference type="Proteomes" id="UP000013200">
    <property type="component" value="Unassembled WGS sequence"/>
</dbReference>
<evidence type="ECO:0000256" key="1">
    <source>
        <dbReference type="ARBA" id="ARBA00009437"/>
    </source>
</evidence>
<dbReference type="PANTHER" id="PTHR30419">
    <property type="entry name" value="HTH-TYPE TRANSCRIPTIONAL REGULATOR YBHD"/>
    <property type="match status" value="1"/>
</dbReference>
<sequence>MSSKILQETSLRYFLEVVRCGSIAEASLKLNVASSAISRKIAHLESNLNVLLFERKTHGMKPTSAGEILAAYALKLQLESDRVFNEINALKGLSKGSIKIACSTGFSLDFLPSIIAKFQSYYPDVQVFLHADSGKNVIKQLKDGTADIGVTFNHVSQSDISVLYSVNAPIYCFVTPQHELANRKSITLPLLETVRLALPPCGIVLRDVFDVRCSHQGGVIKPIFTSNTISSIVSYVLAGGVTLSSELVLKSYLSQNIIKAIPLQDNILNNALSIEVCKLSGRILPDVVRVFLEYLYDELAVPETRID</sequence>
<accession>N9REW4</accession>
<dbReference type="EMBL" id="BMDA01000001">
    <property type="protein sequence ID" value="GGH25777.1"/>
    <property type="molecule type" value="Genomic_DNA"/>
</dbReference>
<dbReference type="InterPro" id="IPR036390">
    <property type="entry name" value="WH_DNA-bd_sf"/>
</dbReference>
<dbReference type="RefSeq" id="WP_005287808.1">
    <property type="nucleotide sequence ID" value="NZ_BMDA01000001.1"/>
</dbReference>
<dbReference type="Gene3D" id="3.40.190.290">
    <property type="match status" value="1"/>
</dbReference>
<dbReference type="PATRIC" id="fig|1217698.3.peg.2969"/>
<dbReference type="GO" id="GO:0005829">
    <property type="term" value="C:cytosol"/>
    <property type="evidence" value="ECO:0007669"/>
    <property type="project" value="TreeGrafter"/>
</dbReference>
<keyword evidence="4" id="KW-0804">Transcription</keyword>
<protein>
    <submittedName>
        <fullName evidence="7">LysR family transcriptional regulator</fullName>
    </submittedName>
</protein>
<comment type="caution">
    <text evidence="6">The sequence shown here is derived from an EMBL/GenBank/DDBJ whole genome shotgun (WGS) entry which is preliminary data.</text>
</comment>
<dbReference type="SUPFAM" id="SSF53850">
    <property type="entry name" value="Periplasmic binding protein-like II"/>
    <property type="match status" value="1"/>
</dbReference>
<gene>
    <name evidence="6" type="ORF">F888_03040</name>
    <name evidence="7" type="ORF">GCM10007354_02740</name>
</gene>
<dbReference type="STRING" id="1217698.F888_03040"/>
<evidence type="ECO:0000313" key="7">
    <source>
        <dbReference type="EMBL" id="GGH25777.1"/>
    </source>
</evidence>
<comment type="similarity">
    <text evidence="1">Belongs to the LysR transcriptional regulatory family.</text>
</comment>
<evidence type="ECO:0000256" key="3">
    <source>
        <dbReference type="ARBA" id="ARBA00023125"/>
    </source>
</evidence>
<dbReference type="InterPro" id="IPR050950">
    <property type="entry name" value="HTH-type_LysR_regulators"/>
</dbReference>
<dbReference type="InterPro" id="IPR036388">
    <property type="entry name" value="WH-like_DNA-bd_sf"/>
</dbReference>
<name>N9REW4_9GAMM</name>
<organism evidence="6 8">
    <name type="scientific">Acinetobacter courvalinii</name>
    <dbReference type="NCBI Taxonomy" id="280147"/>
    <lineage>
        <taxon>Bacteria</taxon>
        <taxon>Pseudomonadati</taxon>
        <taxon>Pseudomonadota</taxon>
        <taxon>Gammaproteobacteria</taxon>
        <taxon>Moraxellales</taxon>
        <taxon>Moraxellaceae</taxon>
        <taxon>Acinetobacter</taxon>
    </lineage>
</organism>
<reference evidence="7" key="3">
    <citation type="submission" date="2024-03" db="EMBL/GenBank/DDBJ databases">
        <authorList>
            <person name="Sun Q."/>
            <person name="Sedlacek I."/>
        </authorList>
    </citation>
    <scope>NUCLEOTIDE SEQUENCE</scope>
    <source>
        <strain evidence="7">CCM 8635</strain>
    </source>
</reference>
<proteinExistence type="inferred from homology"/>
<dbReference type="Pfam" id="PF03466">
    <property type="entry name" value="LysR_substrate"/>
    <property type="match status" value="1"/>
</dbReference>
<dbReference type="HOGENOM" id="CLU_039613_6_0_6"/>
<keyword evidence="8" id="KW-1185">Reference proteome</keyword>
<dbReference type="PANTHER" id="PTHR30419:SF8">
    <property type="entry name" value="NITROGEN ASSIMILATION TRANSCRIPTIONAL ACTIVATOR-RELATED"/>
    <property type="match status" value="1"/>
</dbReference>
<keyword evidence="3" id="KW-0238">DNA-binding</keyword>
<dbReference type="PROSITE" id="PS50931">
    <property type="entry name" value="HTH_LYSR"/>
    <property type="match status" value="1"/>
</dbReference>
<dbReference type="Gene3D" id="1.10.10.10">
    <property type="entry name" value="Winged helix-like DNA-binding domain superfamily/Winged helix DNA-binding domain"/>
    <property type="match status" value="1"/>
</dbReference>
<dbReference type="GO" id="GO:0003700">
    <property type="term" value="F:DNA-binding transcription factor activity"/>
    <property type="evidence" value="ECO:0007669"/>
    <property type="project" value="InterPro"/>
</dbReference>
<evidence type="ECO:0000256" key="4">
    <source>
        <dbReference type="ARBA" id="ARBA00023163"/>
    </source>
</evidence>
<dbReference type="EMBL" id="APSA01000007">
    <property type="protein sequence ID" value="ENX37697.1"/>
    <property type="molecule type" value="Genomic_DNA"/>
</dbReference>